<evidence type="ECO:0000256" key="1">
    <source>
        <dbReference type="ARBA" id="ARBA00004123"/>
    </source>
</evidence>
<feature type="domain" description="CCR4-NOT transcription complex subunit 1-like NOT1 connector" evidence="14">
    <location>
        <begin position="1146"/>
        <end position="1328"/>
    </location>
</feature>
<evidence type="ECO:0000259" key="12">
    <source>
        <dbReference type="Pfam" id="PF16417"/>
    </source>
</evidence>
<evidence type="ECO:0000313" key="16">
    <source>
        <dbReference type="Proteomes" id="UP001304243"/>
    </source>
</evidence>
<accession>A0AAN7DI02</accession>
<dbReference type="Gene3D" id="1.25.40.800">
    <property type="match status" value="1"/>
</dbReference>
<dbReference type="Pfam" id="PF16418">
    <property type="entry name" value="CNOT1_HEAT"/>
    <property type="match status" value="1"/>
</dbReference>
<feature type="domain" description="CCR4-NOT transcription complex subunit 1 TTP binding" evidence="12">
    <location>
        <begin position="413"/>
        <end position="577"/>
    </location>
</feature>
<keyword evidence="5" id="KW-0539">Nucleus</keyword>
<evidence type="ECO:0000313" key="15">
    <source>
        <dbReference type="EMBL" id="KAK4517846.1"/>
    </source>
</evidence>
<dbReference type="Gene3D" id="1.25.40.180">
    <property type="match status" value="1"/>
</dbReference>
<evidence type="ECO:0000256" key="6">
    <source>
        <dbReference type="ARBA" id="ARBA00059181"/>
    </source>
</evidence>
<evidence type="ECO:0000256" key="4">
    <source>
        <dbReference type="ARBA" id="ARBA00023163"/>
    </source>
</evidence>
<dbReference type="EMBL" id="JASEJX010000013">
    <property type="protein sequence ID" value="KAK4517846.1"/>
    <property type="molecule type" value="Genomic_DNA"/>
</dbReference>
<dbReference type="FunFam" id="1.25.40.840:FF:000003">
    <property type="entry name" value="Transcription regulator"/>
    <property type="match status" value="1"/>
</dbReference>
<dbReference type="Pfam" id="PF16415">
    <property type="entry name" value="CNOT1_CAF1_bind"/>
    <property type="match status" value="1"/>
</dbReference>
<evidence type="ECO:0000256" key="2">
    <source>
        <dbReference type="ARBA" id="ARBA00022491"/>
    </source>
</evidence>
<feature type="domain" description="CCR4-NOT transcription complex subunit 1 HEAT repeat" evidence="13">
    <location>
        <begin position="253"/>
        <end position="375"/>
    </location>
</feature>
<dbReference type="Pfam" id="PF25097">
    <property type="entry name" value="ARM_Cnot1"/>
    <property type="match status" value="1"/>
</dbReference>
<feature type="domain" description="CCR4-NOT transcription complex subunit 1" evidence="10">
    <location>
        <begin position="887"/>
        <end position="1028"/>
    </location>
</feature>
<dbReference type="Proteomes" id="UP001304243">
    <property type="component" value="Unassembled WGS sequence"/>
</dbReference>
<feature type="domain" description="CCR4-NOT transcription complex subunit 1 CAF1-binding" evidence="11">
    <location>
        <begin position="616"/>
        <end position="824"/>
    </location>
</feature>
<dbReference type="GO" id="GO:0004177">
    <property type="term" value="F:aminopeptidase activity"/>
    <property type="evidence" value="ECO:0007669"/>
    <property type="project" value="UniProtKB-KW"/>
</dbReference>
<dbReference type="PANTHER" id="PTHR13162:SF8">
    <property type="entry name" value="CCR4-NOT TRANSCRIPTION COMPLEX SUBUNIT 1"/>
    <property type="match status" value="1"/>
</dbReference>
<keyword evidence="4" id="KW-0804">Transcription</keyword>
<evidence type="ECO:0000256" key="8">
    <source>
        <dbReference type="SAM" id="MobiDB-lite"/>
    </source>
</evidence>
<dbReference type="PANTHER" id="PTHR13162">
    <property type="entry name" value="CCR4-NOT TRANSCRIPTION COMPLEX"/>
    <property type="match status" value="1"/>
</dbReference>
<keyword evidence="15" id="KW-0378">Hydrolase</keyword>
<name>A0AAN7DI02_9FUNG</name>
<evidence type="ECO:0000259" key="14">
    <source>
        <dbReference type="Pfam" id="PF25097"/>
    </source>
</evidence>
<keyword evidence="3" id="KW-0805">Transcription regulation</keyword>
<dbReference type="Pfam" id="PF12842">
    <property type="entry name" value="DUF3819"/>
    <property type="match status" value="1"/>
</dbReference>
<comment type="caution">
    <text evidence="15">The sequence shown here is derived from an EMBL/GenBank/DDBJ whole genome shotgun (WGS) entry which is preliminary data.</text>
</comment>
<feature type="region of interest" description="Disordered" evidence="8">
    <location>
        <begin position="1"/>
        <end position="24"/>
    </location>
</feature>
<dbReference type="GO" id="GO:0030015">
    <property type="term" value="C:CCR4-NOT core complex"/>
    <property type="evidence" value="ECO:0007669"/>
    <property type="project" value="InterPro"/>
</dbReference>
<dbReference type="InterPro" id="IPR038535">
    <property type="entry name" value="CNOT1_TTP_bind_sf"/>
</dbReference>
<dbReference type="InterPro" id="IPR024557">
    <property type="entry name" value="CNOT1_dom_4"/>
</dbReference>
<evidence type="ECO:0000256" key="3">
    <source>
        <dbReference type="ARBA" id="ARBA00023015"/>
    </source>
</evidence>
<keyword evidence="16" id="KW-1185">Reference proteome</keyword>
<protein>
    <recommendedName>
        <fullName evidence="7">General negative regulator of transcription subunit 1</fullName>
    </recommendedName>
</protein>
<reference evidence="15 16" key="1">
    <citation type="submission" date="2022-11" db="EMBL/GenBank/DDBJ databases">
        <title>Mucor velutinosus strain NIH1002 WGS.</title>
        <authorList>
            <person name="Subramanian P."/>
            <person name="Mullikin J.C."/>
            <person name="Segre J.A."/>
            <person name="Zelazny A.M."/>
        </authorList>
    </citation>
    <scope>NUCLEOTIDE SEQUENCE [LARGE SCALE GENOMIC DNA]</scope>
    <source>
        <strain evidence="15 16">NIH1002</strain>
    </source>
</reference>
<evidence type="ECO:0000256" key="5">
    <source>
        <dbReference type="ARBA" id="ARBA00023242"/>
    </source>
</evidence>
<dbReference type="GO" id="GO:0005634">
    <property type="term" value="C:nucleus"/>
    <property type="evidence" value="ECO:0007669"/>
    <property type="project" value="UniProtKB-SubCell"/>
</dbReference>
<dbReference type="InterPro" id="IPR032191">
    <property type="entry name" value="CNOT1_CAF1_bind"/>
</dbReference>
<evidence type="ECO:0000259" key="13">
    <source>
        <dbReference type="Pfam" id="PF16418"/>
    </source>
</evidence>
<gene>
    <name evidence="15" type="primary">ICP55</name>
    <name evidence="15" type="ORF">ATC70_001194</name>
</gene>
<sequence length="1873" mass="212089">MSSESELSNASTPSPKQQRATTTKLQKASLARIVKAQVTLLISNLNNDNFTRKSTEIHSLIETHGEDIREHLFRYLLSDIYKLNLIKDESSPHFRLLKENAVFSTQDNKKLEAMISFSLALQQFSKSDVASKADICHLFDRLELDPFDKIVFTLPLFSGVKGEISEQAKSVFGANLQNAIAYMSTIESIPDKVLQYLLDAIAHALSEDSYQFDYEKLQRLITLASERFMLDTSVVDQLQRLLSIKTKQHGGHLSKDDDQQFKQSIIEMYNNNPASVTRILDLTKEIHALPQILDSLPPYLALDLASLADHQKAMHLESWLQEKLKNPEQKEVFANQCLLYLNQKVSIEAQRQEGSQQYLPIPLSLEAMSTFLRVLSDSPISPALINTTKEVQNRCLQTFPKLMNVRTQAAPGSTGSEVSFKPDVEEEANLYYERIYNGELSTDVMIDLLKKLSASKEPREQDVFACMVHNLFDEYSFFPKYPDKELSITSILFGSLIQHRLVSYVPLGVALRYVLDALRNPMGSKMFNFGVQALRQFQNRLSEWPQYCSHLLQIPDLVQSQPDLAAFIQNAMNHQEVQVKPGEDLDPNANNSNRATLEPFTSIQVPQVPATADVVYSEPADAVQDKILFIINNVAQNNIDSKVADLLQVLKPPTFKWFSNYLVVKRISSEPNYHDLYILVLDSVKSKLLNEHVLCETYANISILLNSEKTVSNSSERSLLKNLGSWLGRMTLAKNKPILHKHIAFKAMIPFVCKVLEQCSQSSVFKPPNPWLVAILRLMVELYDFAELKLNLKFEIEVLCKTLSLDLKDIKPTSVLKNRQPQNQPSRNTFAAHGAGYPGRAAAGGNPLLQNADVDGQADIAEAPIPVPNLAPYIAFNPQIPLYTNQPAARRLVLQAFTESIREIIGPVVERAVAIAVVSTRDLVSKDFVMEADENKMRKAAHMMAQNLAASLAMVTSKEPLRLSIVNNLRTIFLAHGMNESMAEQAIILTVADNLDLMCAVIEKAAMEKATLEIDEVLAMALLNRKKHHEVRPNQPYIDMDTYQMSGFANTLPALLRPKPSGLQPSQLSVYEDFMRIPRAAPSAASTTPMMDRAMARVDPGFHYGSNSPLATSTAFDNSLVGNQQQQLPQASAHVILERFAHCITELEKLTSQTNINTVNALPQHSDIRTLIRQVPMLAFSSFDKAEAARTFAQKIVQLLYKSEKQLTIEAYVVILEHLCELSPTVGSLVTSWLTHADDERKYNVPVTVALIKAGLIDLPEQDQELSILIESGRTSAIEFTARLIRACLFGEHPLATRHEFMASLEALSNLRGNKLPESVLALMEDMRTILSSHHQQQQQQHLMRDNQTQDNSKDAALREQFQFFFAEWVRLYQHPATTEKTMLAFATQLSQQSILKIDGMLALFYRVCIEVSVEHAIKSKMMPGQSPALGYHPIDALSKLVMCFVRMPPTSPENDQADALAYFTNALSVVVLCISQHHEVRGQHFDQRPFLRLFTCLLSDLHSAEQHIQPLYIPLLTAFSNTLYTLQPTHYTGFTFAWLQLVSHRFFMPQLLLAENQKGWPTFQRLLVCLFQFLVPYLRNVELHDTTRMLYRGTLRVLLVLLHDFPEFLCDYHYSFCDVIPATCIQMRNLILSAFPRNMRLPDPFTPNLKIDLLPEIHQSPRILSDFAAIIDNCGLKKDLDQYFNTSRAPSSRFLNDLPGRLLNESKDYNVPLMNAVVFYLGISTISKKTTFHQGPAMEIYQYLLSELGSEGKGNTTFGMQWINISFKLQGRYLFLSAIANQLRYPNSHTHYFSCVLLYLFVESKKDIAKEQITRVLLERLIVNRPHPWGLLITFIELIKNPHYSFWSHSFTRCATDIERLFESVSRSINQN</sequence>
<dbReference type="CDD" id="cd20710">
    <property type="entry name" value="NOT1_connector"/>
    <property type="match status" value="1"/>
</dbReference>
<evidence type="ECO:0000256" key="7">
    <source>
        <dbReference type="ARBA" id="ARBA00074459"/>
    </source>
</evidence>
<dbReference type="GeneID" id="89944896"/>
<comment type="function">
    <text evidence="6">Acts as a component of the CCR4-NOT core complex, which in the nucleus seems to be a general transcription factor, and in the cytoplasm the major mRNA deadenylase involved in mRNA turnover. The NOT protein subcomplex negatively regulates the basal and activated transcription of many genes. Preferentially affects TC-type TATA element-dependent transcription. Could directly or indirectly inhibit component(s) of the general transcription machinery.</text>
</comment>
<dbReference type="GO" id="GO:0060090">
    <property type="term" value="F:molecular adaptor activity"/>
    <property type="evidence" value="ECO:0007669"/>
    <property type="project" value="TreeGrafter"/>
</dbReference>
<evidence type="ECO:0000259" key="9">
    <source>
        <dbReference type="Pfam" id="PF04054"/>
    </source>
</evidence>
<dbReference type="RefSeq" id="XP_064684512.1">
    <property type="nucleotide sequence ID" value="XM_064820592.1"/>
</dbReference>
<dbReference type="FunFam" id="1.25.40.180:FF:000012">
    <property type="entry name" value="Ccr4-Not transcription complex subunit"/>
    <property type="match status" value="1"/>
</dbReference>
<dbReference type="GO" id="GO:0017148">
    <property type="term" value="P:negative regulation of translation"/>
    <property type="evidence" value="ECO:0007669"/>
    <property type="project" value="InterPro"/>
</dbReference>
<organism evidence="15 16">
    <name type="scientific">Mucor velutinosus</name>
    <dbReference type="NCBI Taxonomy" id="708070"/>
    <lineage>
        <taxon>Eukaryota</taxon>
        <taxon>Fungi</taxon>
        <taxon>Fungi incertae sedis</taxon>
        <taxon>Mucoromycota</taxon>
        <taxon>Mucoromycotina</taxon>
        <taxon>Mucoromycetes</taxon>
        <taxon>Mucorales</taxon>
        <taxon>Mucorineae</taxon>
        <taxon>Mucoraceae</taxon>
        <taxon>Mucor</taxon>
    </lineage>
</organism>
<dbReference type="Pfam" id="PF16417">
    <property type="entry name" value="CNOT1_TTP_bind"/>
    <property type="match status" value="1"/>
</dbReference>
<proteinExistence type="predicted"/>
<dbReference type="InterPro" id="IPR032193">
    <property type="entry name" value="CNOT1_TTP_bind"/>
</dbReference>
<dbReference type="Gene3D" id="1.25.40.790">
    <property type="match status" value="1"/>
</dbReference>
<comment type="subcellular location">
    <subcellularLocation>
        <location evidence="1">Nucleus</location>
    </subcellularLocation>
</comment>
<evidence type="ECO:0000259" key="10">
    <source>
        <dbReference type="Pfam" id="PF12842"/>
    </source>
</evidence>
<feature type="domain" description="CCR4-Not complex component Not1 C-terminal" evidence="9">
    <location>
        <begin position="1499"/>
        <end position="1866"/>
    </location>
</feature>
<keyword evidence="15" id="KW-0031">Aminopeptidase</keyword>
<dbReference type="Pfam" id="PF04054">
    <property type="entry name" value="Not1"/>
    <property type="match status" value="1"/>
</dbReference>
<dbReference type="InterPro" id="IPR055454">
    <property type="entry name" value="CNOT1-like_NOT1_connector"/>
</dbReference>
<dbReference type="GO" id="GO:0000289">
    <property type="term" value="P:nuclear-transcribed mRNA poly(A) tail shortening"/>
    <property type="evidence" value="ECO:0007669"/>
    <property type="project" value="UniProtKB-ARBA"/>
</dbReference>
<dbReference type="InterPro" id="IPR007196">
    <property type="entry name" value="CCR4-Not_Not1_C"/>
</dbReference>
<keyword evidence="2" id="KW-0678">Repressor</keyword>
<evidence type="ECO:0000259" key="11">
    <source>
        <dbReference type="Pfam" id="PF16415"/>
    </source>
</evidence>
<dbReference type="InterPro" id="IPR040398">
    <property type="entry name" value="Not1"/>
</dbReference>
<dbReference type="GO" id="GO:0000932">
    <property type="term" value="C:P-body"/>
    <property type="evidence" value="ECO:0007669"/>
    <property type="project" value="TreeGrafter"/>
</dbReference>
<dbReference type="InterPro" id="IPR032194">
    <property type="entry name" value="CNOT1_HEAT"/>
</dbReference>
<keyword evidence="15" id="KW-0645">Protease</keyword>
<dbReference type="Gene3D" id="1.25.40.840">
    <property type="entry name" value="CCR4-NOT transcription complex subunit 1 TTP binding domain"/>
    <property type="match status" value="1"/>
</dbReference>